<reference evidence="2 3" key="1">
    <citation type="submission" date="2019-03" db="EMBL/GenBank/DDBJ databases">
        <title>Genomic Encyclopedia of Type Strains, Phase IV (KMG-IV): sequencing the most valuable type-strain genomes for metagenomic binning, comparative biology and taxonomic classification.</title>
        <authorList>
            <person name="Goeker M."/>
        </authorList>
    </citation>
    <scope>NUCLEOTIDE SEQUENCE [LARGE SCALE GENOMIC DNA]</scope>
    <source>
        <strain evidence="2 3">DSM 7445</strain>
    </source>
</reference>
<feature type="region of interest" description="Disordered" evidence="1">
    <location>
        <begin position="1"/>
        <end position="20"/>
    </location>
</feature>
<proteinExistence type="predicted"/>
<accession>A0A4R3HP86</accession>
<feature type="region of interest" description="Disordered" evidence="1">
    <location>
        <begin position="99"/>
        <end position="166"/>
    </location>
</feature>
<sequence length="166" mass="17848">MRSPNGPSHSHEPRAGMRTPVPSISRIHMTLIQKFVLGALTAVPLAAMSQGSPRPHPQDAGVPVSAVTYVSPFKNYRAATDAETTPDRRWRRANEAVGRIGGHAGHGKVQAEGMPAPSQTTSQASAQARASSQAQAVSPDRLTMPSHMDSMHRDHSEHGHHGHHHH</sequence>
<feature type="compositionally biased region" description="Low complexity" evidence="1">
    <location>
        <begin position="115"/>
        <end position="136"/>
    </location>
</feature>
<keyword evidence="3" id="KW-1185">Reference proteome</keyword>
<evidence type="ECO:0000313" key="3">
    <source>
        <dbReference type="Proteomes" id="UP000295382"/>
    </source>
</evidence>
<comment type="caution">
    <text evidence="2">The sequence shown here is derived from an EMBL/GenBank/DDBJ whole genome shotgun (WGS) entry which is preliminary data.</text>
</comment>
<gene>
    <name evidence="2" type="ORF">EDC30_11853</name>
</gene>
<feature type="compositionally biased region" description="Basic and acidic residues" evidence="1">
    <location>
        <begin position="149"/>
        <end position="159"/>
    </location>
</feature>
<dbReference type="EMBL" id="SLZQ01000018">
    <property type="protein sequence ID" value="TCS33112.1"/>
    <property type="molecule type" value="Genomic_DNA"/>
</dbReference>
<evidence type="ECO:0000256" key="1">
    <source>
        <dbReference type="SAM" id="MobiDB-lite"/>
    </source>
</evidence>
<name>A0A4R3HP86_PAULE</name>
<evidence type="ECO:0000313" key="2">
    <source>
        <dbReference type="EMBL" id="TCS33112.1"/>
    </source>
</evidence>
<dbReference type="AlphaFoldDB" id="A0A4R3HP86"/>
<protein>
    <submittedName>
        <fullName evidence="2">Uncharacterized protein</fullName>
    </submittedName>
</protein>
<organism evidence="2 3">
    <name type="scientific">Paucimonas lemoignei</name>
    <name type="common">Pseudomonas lemoignei</name>
    <dbReference type="NCBI Taxonomy" id="29443"/>
    <lineage>
        <taxon>Bacteria</taxon>
        <taxon>Pseudomonadati</taxon>
        <taxon>Pseudomonadota</taxon>
        <taxon>Betaproteobacteria</taxon>
        <taxon>Burkholderiales</taxon>
        <taxon>Burkholderiaceae</taxon>
        <taxon>Paucimonas</taxon>
    </lineage>
</organism>
<dbReference type="Proteomes" id="UP000295382">
    <property type="component" value="Unassembled WGS sequence"/>
</dbReference>